<evidence type="ECO:0000313" key="3">
    <source>
        <dbReference type="Proteomes" id="UP000290283"/>
    </source>
</evidence>
<evidence type="ECO:0000313" key="2">
    <source>
        <dbReference type="EMBL" id="RXR19083.1"/>
    </source>
</evidence>
<dbReference type="GO" id="GO:0016758">
    <property type="term" value="F:hexosyltransferase activity"/>
    <property type="evidence" value="ECO:0007669"/>
    <property type="project" value="UniProtKB-ARBA"/>
</dbReference>
<dbReference type="InterPro" id="IPR029044">
    <property type="entry name" value="Nucleotide-diphossugar_trans"/>
</dbReference>
<dbReference type="PANTHER" id="PTHR22916">
    <property type="entry name" value="GLYCOSYLTRANSFERASE"/>
    <property type="match status" value="1"/>
</dbReference>
<dbReference type="CDD" id="cd04196">
    <property type="entry name" value="GT_2_like_d"/>
    <property type="match status" value="1"/>
</dbReference>
<dbReference type="SUPFAM" id="SSF53448">
    <property type="entry name" value="Nucleotide-diphospho-sugar transferases"/>
    <property type="match status" value="1"/>
</dbReference>
<evidence type="ECO:0000259" key="1">
    <source>
        <dbReference type="Pfam" id="PF00535"/>
    </source>
</evidence>
<dbReference type="EMBL" id="SBKO01000002">
    <property type="protein sequence ID" value="RXR19083.1"/>
    <property type="molecule type" value="Genomic_DNA"/>
</dbReference>
<comment type="caution">
    <text evidence="2">The sequence shown here is derived from an EMBL/GenBank/DDBJ whole genome shotgun (WGS) entry which is preliminary data.</text>
</comment>
<dbReference type="AlphaFoldDB" id="A0A4Q1K217"/>
<dbReference type="RefSeq" id="WP_129435541.1">
    <property type="nucleotide sequence ID" value="NZ_SBKO01000002.1"/>
</dbReference>
<dbReference type="PANTHER" id="PTHR22916:SF3">
    <property type="entry name" value="UDP-GLCNAC:BETAGAL BETA-1,3-N-ACETYLGLUCOSAMINYLTRANSFERASE-LIKE PROTEIN 1"/>
    <property type="match status" value="1"/>
</dbReference>
<organism evidence="2 3">
    <name type="scientific">Flavobacterium amnicola</name>
    <dbReference type="NCBI Taxonomy" id="2506422"/>
    <lineage>
        <taxon>Bacteria</taxon>
        <taxon>Pseudomonadati</taxon>
        <taxon>Bacteroidota</taxon>
        <taxon>Flavobacteriia</taxon>
        <taxon>Flavobacteriales</taxon>
        <taxon>Flavobacteriaceae</taxon>
        <taxon>Flavobacterium</taxon>
    </lineage>
</organism>
<dbReference type="OrthoDB" id="9802649at2"/>
<name>A0A4Q1K217_9FLAO</name>
<gene>
    <name evidence="2" type="ORF">EQG63_06465</name>
</gene>
<dbReference type="Proteomes" id="UP000290283">
    <property type="component" value="Unassembled WGS sequence"/>
</dbReference>
<dbReference type="Pfam" id="PF00535">
    <property type="entry name" value="Glycos_transf_2"/>
    <property type="match status" value="1"/>
</dbReference>
<keyword evidence="3" id="KW-1185">Reference proteome</keyword>
<dbReference type="Gene3D" id="3.90.550.10">
    <property type="entry name" value="Spore Coat Polysaccharide Biosynthesis Protein SpsA, Chain A"/>
    <property type="match status" value="1"/>
</dbReference>
<feature type="domain" description="Glycosyltransferase 2-like" evidence="1">
    <location>
        <begin position="4"/>
        <end position="177"/>
    </location>
</feature>
<protein>
    <submittedName>
        <fullName evidence="2">Glycosyltransferase family 2 protein</fullName>
    </submittedName>
</protein>
<sequence length="320" mass="37343">MKTSVAFCTYNGEKYIREQLDSIFNQTLKIDEIIICDDRSSDNTIAIIQEYQVKFPSVISLFINEVNLRSVKNFEKAISLCTGDIIFLSDQDDSWMPNKVENYIRFFKENPNITTIASNGFCMDDNSNILDLYTIWDVPGFLKEEQVSFDYFKLITQVGNFVTGAAMAFRKTIVSEILPFPTLKDYHHDEWIATVATGLNSFAFLNEKYFNYRVHSNQQVGGISYSKTEKIKKQLISSYTLTEFKSFIAYKRRLKKLKKNYDRNTALLEHITHQKDLIVKAKNDILNDFKSTSERFKKDYPLRYSALLLLDRVTKKRKIQ</sequence>
<keyword evidence="2" id="KW-0808">Transferase</keyword>
<proteinExistence type="predicted"/>
<reference evidence="3" key="1">
    <citation type="submission" date="2019-01" db="EMBL/GenBank/DDBJ databases">
        <title>Cytophagaceae bacterium strain CAR-16.</title>
        <authorList>
            <person name="Chen W.-M."/>
        </authorList>
    </citation>
    <scope>NUCLEOTIDE SEQUENCE [LARGE SCALE GENOMIC DNA]</scope>
    <source>
        <strain evidence="3">LLJ-11</strain>
    </source>
</reference>
<accession>A0A4Q1K217</accession>
<dbReference type="InterPro" id="IPR001173">
    <property type="entry name" value="Glyco_trans_2-like"/>
</dbReference>